<dbReference type="InterPro" id="IPR004424">
    <property type="entry name" value="IspE"/>
</dbReference>
<dbReference type="NCBIfam" id="NF002870">
    <property type="entry name" value="PRK03188.1"/>
    <property type="match status" value="1"/>
</dbReference>
<dbReference type="InterPro" id="IPR036554">
    <property type="entry name" value="GHMP_kinase_C_sf"/>
</dbReference>
<evidence type="ECO:0000256" key="9">
    <source>
        <dbReference type="HAMAP-Rule" id="MF_00061"/>
    </source>
</evidence>
<evidence type="ECO:0000256" key="5">
    <source>
        <dbReference type="ARBA" id="ARBA00022741"/>
    </source>
</evidence>
<evidence type="ECO:0000259" key="11">
    <source>
        <dbReference type="Pfam" id="PF08544"/>
    </source>
</evidence>
<proteinExistence type="inferred from homology"/>
<keyword evidence="7 9" id="KW-0067">ATP-binding</keyword>
<evidence type="ECO:0000313" key="13">
    <source>
        <dbReference type="Proteomes" id="UP001597307"/>
    </source>
</evidence>
<dbReference type="HAMAP" id="MF_00061">
    <property type="entry name" value="IspE"/>
    <property type="match status" value="1"/>
</dbReference>
<evidence type="ECO:0000256" key="8">
    <source>
        <dbReference type="ARBA" id="ARBA00032554"/>
    </source>
</evidence>
<dbReference type="EMBL" id="JBHUGA010000040">
    <property type="protein sequence ID" value="MFD1847150.1"/>
    <property type="molecule type" value="Genomic_DNA"/>
</dbReference>
<organism evidence="12 13">
    <name type="scientific">Arthrobacter flavus</name>
    <dbReference type="NCBI Taxonomy" id="95172"/>
    <lineage>
        <taxon>Bacteria</taxon>
        <taxon>Bacillati</taxon>
        <taxon>Actinomycetota</taxon>
        <taxon>Actinomycetes</taxon>
        <taxon>Micrococcales</taxon>
        <taxon>Micrococcaceae</taxon>
        <taxon>Arthrobacter</taxon>
    </lineage>
</organism>
<name>A0ABW4Q912_9MICC</name>
<keyword evidence="6 9" id="KW-0418">Kinase</keyword>
<dbReference type="InterPro" id="IPR006204">
    <property type="entry name" value="GHMP_kinase_N_dom"/>
</dbReference>
<dbReference type="PIRSF" id="PIRSF010376">
    <property type="entry name" value="IspE"/>
    <property type="match status" value="1"/>
</dbReference>
<comment type="catalytic activity">
    <reaction evidence="9">
        <text>4-CDP-2-C-methyl-D-erythritol + ATP = 4-CDP-2-C-methyl-D-erythritol 2-phosphate + ADP + H(+)</text>
        <dbReference type="Rhea" id="RHEA:18437"/>
        <dbReference type="ChEBI" id="CHEBI:15378"/>
        <dbReference type="ChEBI" id="CHEBI:30616"/>
        <dbReference type="ChEBI" id="CHEBI:57823"/>
        <dbReference type="ChEBI" id="CHEBI:57919"/>
        <dbReference type="ChEBI" id="CHEBI:456216"/>
        <dbReference type="EC" id="2.7.1.148"/>
    </reaction>
</comment>
<gene>
    <name evidence="9" type="primary">ispE</name>
    <name evidence="12" type="ORF">ACFSFX_11135</name>
</gene>
<dbReference type="SUPFAM" id="SSF55060">
    <property type="entry name" value="GHMP Kinase, C-terminal domain"/>
    <property type="match status" value="1"/>
</dbReference>
<reference evidence="13" key="1">
    <citation type="journal article" date="2019" name="Int. J. Syst. Evol. Microbiol.">
        <title>The Global Catalogue of Microorganisms (GCM) 10K type strain sequencing project: providing services to taxonomists for standard genome sequencing and annotation.</title>
        <authorList>
            <consortium name="The Broad Institute Genomics Platform"/>
            <consortium name="The Broad Institute Genome Sequencing Center for Infectious Disease"/>
            <person name="Wu L."/>
            <person name="Ma J."/>
        </authorList>
    </citation>
    <scope>NUCLEOTIDE SEQUENCE [LARGE SCALE GENOMIC DNA]</scope>
    <source>
        <strain evidence="13">JCM 11496</strain>
    </source>
</reference>
<dbReference type="InterPro" id="IPR013750">
    <property type="entry name" value="GHMP_kinase_C_dom"/>
</dbReference>
<comment type="caution">
    <text evidence="12">The sequence shown here is derived from an EMBL/GenBank/DDBJ whole genome shotgun (WGS) entry which is preliminary data.</text>
</comment>
<feature type="binding site" evidence="9">
    <location>
        <begin position="116"/>
        <end position="126"/>
    </location>
    <ligand>
        <name>ATP</name>
        <dbReference type="ChEBI" id="CHEBI:30616"/>
    </ligand>
</feature>
<dbReference type="EC" id="2.7.1.148" evidence="2 9"/>
<accession>A0ABW4Q912</accession>
<keyword evidence="13" id="KW-1185">Reference proteome</keyword>
<dbReference type="RefSeq" id="WP_343878917.1">
    <property type="nucleotide sequence ID" value="NZ_BAAAIJ010000032.1"/>
</dbReference>
<evidence type="ECO:0000313" key="12">
    <source>
        <dbReference type="EMBL" id="MFD1847150.1"/>
    </source>
</evidence>
<feature type="domain" description="GHMP kinase C-terminal" evidence="11">
    <location>
        <begin position="228"/>
        <end position="300"/>
    </location>
</feature>
<keyword evidence="4 9" id="KW-0808">Transferase</keyword>
<dbReference type="InterPro" id="IPR014721">
    <property type="entry name" value="Ribsml_uS5_D2-typ_fold_subgr"/>
</dbReference>
<evidence type="ECO:0000256" key="1">
    <source>
        <dbReference type="ARBA" id="ARBA00009684"/>
    </source>
</evidence>
<comment type="similarity">
    <text evidence="1 9">Belongs to the GHMP kinase family. IspE subfamily.</text>
</comment>
<protein>
    <recommendedName>
        <fullName evidence="3 9">4-diphosphocytidyl-2-C-methyl-D-erythritol kinase</fullName>
        <shortName evidence="9">CMK</shortName>
        <ecNumber evidence="2 9">2.7.1.148</ecNumber>
    </recommendedName>
    <alternativeName>
        <fullName evidence="8 9">4-(cytidine-5'-diphospho)-2-C-methyl-D-erythritol kinase</fullName>
    </alternativeName>
</protein>
<dbReference type="Pfam" id="PF00288">
    <property type="entry name" value="GHMP_kinases_N"/>
    <property type="match status" value="1"/>
</dbReference>
<sequence>MEAGKTTGLFGGAPASVRVRAPGKINVSFRVGPLREDGYHSVASVYLAVSLYEEVTATVSDEPGTIVTVNGQGSLNLPVESIPLDATNLAARAAALLADLSENSTGLLLDITKRVPVAGGMGGGSADAAATLVACDALWNSGFSRDELAKMAAELGADVPFALVGGTAVGVGVGEQLTPAISKTPLHWVLVTSGYGLSTPEVYRTLDEIRLREGTEPAAPPEIDPQILGAMRSGDARALADLLHNDLQLAALELAPGLADILKTGKDAGALAGLVSGSGPTVAFLAESEEHAEVLAGQLTDSGLNATAVHGPVYGARIVTDHIA</sequence>
<evidence type="ECO:0000256" key="6">
    <source>
        <dbReference type="ARBA" id="ARBA00022777"/>
    </source>
</evidence>
<evidence type="ECO:0000256" key="7">
    <source>
        <dbReference type="ARBA" id="ARBA00022840"/>
    </source>
</evidence>
<evidence type="ECO:0000256" key="2">
    <source>
        <dbReference type="ARBA" id="ARBA00012052"/>
    </source>
</evidence>
<dbReference type="NCBIfam" id="TIGR00154">
    <property type="entry name" value="ispE"/>
    <property type="match status" value="1"/>
</dbReference>
<dbReference type="GO" id="GO:0050515">
    <property type="term" value="F:4-(cytidine 5'-diphospho)-2-C-methyl-D-erythritol kinase activity"/>
    <property type="evidence" value="ECO:0007669"/>
    <property type="project" value="UniProtKB-EC"/>
</dbReference>
<dbReference type="Proteomes" id="UP001597307">
    <property type="component" value="Unassembled WGS sequence"/>
</dbReference>
<comment type="pathway">
    <text evidence="9">Isoprenoid biosynthesis; isopentenyl diphosphate biosynthesis via DXP pathway; isopentenyl diphosphate from 1-deoxy-D-xylulose 5-phosphate: step 3/6.</text>
</comment>
<dbReference type="Gene3D" id="3.30.230.10">
    <property type="match status" value="1"/>
</dbReference>
<evidence type="ECO:0000256" key="3">
    <source>
        <dbReference type="ARBA" id="ARBA00017473"/>
    </source>
</evidence>
<dbReference type="Gene3D" id="3.30.70.890">
    <property type="entry name" value="GHMP kinase, C-terminal domain"/>
    <property type="match status" value="1"/>
</dbReference>
<dbReference type="PANTHER" id="PTHR43527:SF2">
    <property type="entry name" value="4-DIPHOSPHOCYTIDYL-2-C-METHYL-D-ERYTHRITOL KINASE, CHLOROPLASTIC"/>
    <property type="match status" value="1"/>
</dbReference>
<dbReference type="InterPro" id="IPR020568">
    <property type="entry name" value="Ribosomal_Su5_D2-typ_SF"/>
</dbReference>
<dbReference type="SUPFAM" id="SSF54211">
    <property type="entry name" value="Ribosomal protein S5 domain 2-like"/>
    <property type="match status" value="1"/>
</dbReference>
<keyword evidence="5 9" id="KW-0547">Nucleotide-binding</keyword>
<feature type="domain" description="GHMP kinase N-terminal" evidence="10">
    <location>
        <begin position="88"/>
        <end position="166"/>
    </location>
</feature>
<evidence type="ECO:0000259" key="10">
    <source>
        <dbReference type="Pfam" id="PF00288"/>
    </source>
</evidence>
<dbReference type="Pfam" id="PF08544">
    <property type="entry name" value="GHMP_kinases_C"/>
    <property type="match status" value="1"/>
</dbReference>
<keyword evidence="9" id="KW-0414">Isoprene biosynthesis</keyword>
<comment type="function">
    <text evidence="9">Catalyzes the phosphorylation of the position 2 hydroxy group of 4-diphosphocytidyl-2C-methyl-D-erythritol.</text>
</comment>
<feature type="active site" evidence="9">
    <location>
        <position position="24"/>
    </location>
</feature>
<evidence type="ECO:0000256" key="4">
    <source>
        <dbReference type="ARBA" id="ARBA00022679"/>
    </source>
</evidence>
<feature type="active site" evidence="9">
    <location>
        <position position="158"/>
    </location>
</feature>
<dbReference type="PANTHER" id="PTHR43527">
    <property type="entry name" value="4-DIPHOSPHOCYTIDYL-2-C-METHYL-D-ERYTHRITOL KINASE, CHLOROPLASTIC"/>
    <property type="match status" value="1"/>
</dbReference>